<feature type="non-terminal residue" evidence="7">
    <location>
        <position position="647"/>
    </location>
</feature>
<keyword evidence="8" id="KW-1185">Reference proteome</keyword>
<dbReference type="Pfam" id="PF02563">
    <property type="entry name" value="Poly_export"/>
    <property type="match status" value="1"/>
</dbReference>
<keyword evidence="2" id="KW-0175">Coiled coil</keyword>
<evidence type="ECO:0000256" key="4">
    <source>
        <dbReference type="SAM" id="SignalP"/>
    </source>
</evidence>
<name>A0A1I4FJY8_9HYPH</name>
<accession>A0A1I4FJY8</accession>
<feature type="coiled-coil region" evidence="2">
    <location>
        <begin position="426"/>
        <end position="509"/>
    </location>
</feature>
<feature type="region of interest" description="Disordered" evidence="3">
    <location>
        <begin position="197"/>
        <end position="237"/>
    </location>
</feature>
<organism evidence="7 8">
    <name type="scientific">Neomesorhizobium albiziae</name>
    <dbReference type="NCBI Taxonomy" id="335020"/>
    <lineage>
        <taxon>Bacteria</taxon>
        <taxon>Pseudomonadati</taxon>
        <taxon>Pseudomonadota</taxon>
        <taxon>Alphaproteobacteria</taxon>
        <taxon>Hyphomicrobiales</taxon>
        <taxon>Phyllobacteriaceae</taxon>
        <taxon>Neomesorhizobium</taxon>
    </lineage>
</organism>
<dbReference type="InterPro" id="IPR019554">
    <property type="entry name" value="Soluble_ligand-bd"/>
</dbReference>
<evidence type="ECO:0000313" key="7">
    <source>
        <dbReference type="EMBL" id="SFL17237.1"/>
    </source>
</evidence>
<dbReference type="Pfam" id="PF10531">
    <property type="entry name" value="SLBB"/>
    <property type="match status" value="1"/>
</dbReference>
<feature type="signal peptide" evidence="4">
    <location>
        <begin position="1"/>
        <end position="34"/>
    </location>
</feature>
<dbReference type="AlphaFoldDB" id="A0A1I4FJY8"/>
<dbReference type="RefSeq" id="WP_149764337.1">
    <property type="nucleotide sequence ID" value="NZ_FOSL01000047.1"/>
</dbReference>
<evidence type="ECO:0000259" key="6">
    <source>
        <dbReference type="Pfam" id="PF10531"/>
    </source>
</evidence>
<dbReference type="EMBL" id="FOSL01000047">
    <property type="protein sequence ID" value="SFL17237.1"/>
    <property type="molecule type" value="Genomic_DNA"/>
</dbReference>
<reference evidence="7 8" key="1">
    <citation type="submission" date="2016-10" db="EMBL/GenBank/DDBJ databases">
        <authorList>
            <person name="Varghese N."/>
            <person name="Submissions S."/>
        </authorList>
    </citation>
    <scope>NUCLEOTIDE SEQUENCE [LARGE SCALE GENOMIC DNA]</scope>
    <source>
        <strain evidence="7 8">DSM 21822</strain>
    </source>
</reference>
<protein>
    <submittedName>
        <fullName evidence="7">Protein involved in polysaccharide export, contains SLBB domain of the beta-grasp fold</fullName>
    </submittedName>
</protein>
<feature type="compositionally biased region" description="Low complexity" evidence="3">
    <location>
        <begin position="203"/>
        <end position="215"/>
    </location>
</feature>
<dbReference type="Gene3D" id="3.30.1950.10">
    <property type="entry name" value="wza like domain"/>
    <property type="match status" value="1"/>
</dbReference>
<proteinExistence type="predicted"/>
<dbReference type="PANTHER" id="PTHR33619">
    <property type="entry name" value="POLYSACCHARIDE EXPORT PROTEIN GFCE-RELATED"/>
    <property type="match status" value="1"/>
</dbReference>
<feature type="chain" id="PRO_5009302748" evidence="4">
    <location>
        <begin position="35"/>
        <end position="647"/>
    </location>
</feature>
<dbReference type="PANTHER" id="PTHR33619:SF3">
    <property type="entry name" value="POLYSACCHARIDE EXPORT PROTEIN GFCE-RELATED"/>
    <property type="match status" value="1"/>
</dbReference>
<dbReference type="Gene3D" id="3.10.560.10">
    <property type="entry name" value="Outer membrane lipoprotein wza domain like"/>
    <property type="match status" value="2"/>
</dbReference>
<feature type="coiled-coil region" evidence="2">
    <location>
        <begin position="239"/>
        <end position="361"/>
    </location>
</feature>
<dbReference type="GO" id="GO:0015159">
    <property type="term" value="F:polysaccharide transmembrane transporter activity"/>
    <property type="evidence" value="ECO:0007669"/>
    <property type="project" value="InterPro"/>
</dbReference>
<evidence type="ECO:0000256" key="1">
    <source>
        <dbReference type="ARBA" id="ARBA00022729"/>
    </source>
</evidence>
<dbReference type="InterPro" id="IPR049712">
    <property type="entry name" value="Poly_export"/>
</dbReference>
<feature type="coiled-coil region" evidence="2">
    <location>
        <begin position="545"/>
        <end position="639"/>
    </location>
</feature>
<evidence type="ECO:0000256" key="2">
    <source>
        <dbReference type="SAM" id="Coils"/>
    </source>
</evidence>
<dbReference type="Proteomes" id="UP000323300">
    <property type="component" value="Unassembled WGS sequence"/>
</dbReference>
<feature type="domain" description="Soluble ligand binding" evidence="6">
    <location>
        <begin position="129"/>
        <end position="163"/>
    </location>
</feature>
<evidence type="ECO:0000259" key="5">
    <source>
        <dbReference type="Pfam" id="PF02563"/>
    </source>
</evidence>
<evidence type="ECO:0000313" key="8">
    <source>
        <dbReference type="Proteomes" id="UP000323300"/>
    </source>
</evidence>
<keyword evidence="1 4" id="KW-0732">Signal</keyword>
<feature type="domain" description="Polysaccharide export protein N-terminal" evidence="5">
    <location>
        <begin position="37"/>
        <end position="123"/>
    </location>
</feature>
<sequence length="647" mass="68996">MDHGQRSGLKGSARATLNLIFLCLVALLGSPAGAQSGTGDRLAPQDTVEIRVSGWSALPGGSAEAPRLTGAFTIGAAGFVELPIIGPVRASGLRADELAKLIADHLQARSDVVEGPVTTIQVKQYPAFAVRGLVERPGKYPYRPNLTVQEAVEAAGGVAQLAQTLSISRSVGREREFTVARNTLVLPGDIISVSQTSAPETLSARTSTNNSSATNTEEREIAMQQSVADSEQKRERSKVDSLQRKYLAARGEVEAVRKEALAARQAARDDAALYSQSLASARQRAASLTQELSAMRADLDAAKAQLALEQNTASRATAQARVVADARALQARALEEQRQRADRLARDLVLAEREVEGLKADAAIAARAKAAALRDRQAAEALANSQNELVERERVKGAALKQEFFAARREIEQLKKSVHPAGDRSGDAVRSELAEAREDLDAMRADLDAAKAQLALEQNTASRATAQARVVADTKVLQARALEEQQKRADRLARDLVLTQREVEGLKTDAAIAARAKAAALRAHQAVEATLADTTRALEEGRQTVKRFGRDLAAASQSIDALEARAKQAAAAAAAALQARQVAEAAAKRAGEALAEERERAVLAARDLDSAGKERDAAKQELIRVSEELRAALEQERGKTVGLARDV</sequence>
<gene>
    <name evidence="7" type="ORF">SAMN04488498_1471</name>
</gene>
<evidence type="ECO:0000256" key="3">
    <source>
        <dbReference type="SAM" id="MobiDB-lite"/>
    </source>
</evidence>
<dbReference type="OrthoDB" id="8070718at2"/>
<dbReference type="InterPro" id="IPR003715">
    <property type="entry name" value="Poly_export_N"/>
</dbReference>